<feature type="domain" description="Cyclic nucleotide-binding" evidence="4">
    <location>
        <begin position="29"/>
        <end position="128"/>
    </location>
</feature>
<dbReference type="PROSITE" id="PS50042">
    <property type="entry name" value="CNMP_BINDING_3"/>
    <property type="match status" value="1"/>
</dbReference>
<evidence type="ECO:0000256" key="3">
    <source>
        <dbReference type="ARBA" id="ARBA00023163"/>
    </source>
</evidence>
<dbReference type="GO" id="GO:0005829">
    <property type="term" value="C:cytosol"/>
    <property type="evidence" value="ECO:0007669"/>
    <property type="project" value="TreeGrafter"/>
</dbReference>
<dbReference type="GO" id="GO:0003700">
    <property type="term" value="F:DNA-binding transcription factor activity"/>
    <property type="evidence" value="ECO:0007669"/>
    <property type="project" value="TreeGrafter"/>
</dbReference>
<keyword evidence="2" id="KW-0238">DNA-binding</keyword>
<dbReference type="PRINTS" id="PR00034">
    <property type="entry name" value="HTHCRP"/>
</dbReference>
<dbReference type="InterPro" id="IPR000595">
    <property type="entry name" value="cNMP-bd_dom"/>
</dbReference>
<dbReference type="InterPro" id="IPR018490">
    <property type="entry name" value="cNMP-bd_dom_sf"/>
</dbReference>
<dbReference type="Proteomes" id="UP000287447">
    <property type="component" value="Unassembled WGS sequence"/>
</dbReference>
<reference evidence="7" key="1">
    <citation type="submission" date="2019-01" db="EMBL/GenBank/DDBJ databases">
        <title>Gri0909 isolated from a small marine red alga.</title>
        <authorList>
            <person name="Kim J."/>
            <person name="Jeong S.E."/>
            <person name="Jeon C.O."/>
        </authorList>
    </citation>
    <scope>NUCLEOTIDE SEQUENCE [LARGE SCALE GENOMIC DNA]</scope>
    <source>
        <strain evidence="7">Gri0909</strain>
    </source>
</reference>
<dbReference type="RefSeq" id="WP_127765242.1">
    <property type="nucleotide sequence ID" value="NZ_SADE01000002.1"/>
</dbReference>
<keyword evidence="7" id="KW-1185">Reference proteome</keyword>
<evidence type="ECO:0000313" key="6">
    <source>
        <dbReference type="EMBL" id="RVU35765.1"/>
    </source>
</evidence>
<dbReference type="SUPFAM" id="SSF46785">
    <property type="entry name" value="Winged helix' DNA-binding domain"/>
    <property type="match status" value="1"/>
</dbReference>
<evidence type="ECO:0000256" key="2">
    <source>
        <dbReference type="ARBA" id="ARBA00023125"/>
    </source>
</evidence>
<name>A0A3S2WQY5_9PROT</name>
<feature type="domain" description="HTH crp-type" evidence="5">
    <location>
        <begin position="142"/>
        <end position="210"/>
    </location>
</feature>
<evidence type="ECO:0000313" key="7">
    <source>
        <dbReference type="Proteomes" id="UP000287447"/>
    </source>
</evidence>
<dbReference type="PRINTS" id="PR00103">
    <property type="entry name" value="CAMPKINASE"/>
</dbReference>
<dbReference type="InterPro" id="IPR014710">
    <property type="entry name" value="RmlC-like_jellyroll"/>
</dbReference>
<dbReference type="PANTHER" id="PTHR24567">
    <property type="entry name" value="CRP FAMILY TRANSCRIPTIONAL REGULATORY PROTEIN"/>
    <property type="match status" value="1"/>
</dbReference>
<dbReference type="Pfam" id="PF00027">
    <property type="entry name" value="cNMP_binding"/>
    <property type="match status" value="1"/>
</dbReference>
<dbReference type="Pfam" id="PF13545">
    <property type="entry name" value="HTH_Crp_2"/>
    <property type="match status" value="1"/>
</dbReference>
<dbReference type="InterPro" id="IPR050397">
    <property type="entry name" value="Env_Response_Regulators"/>
</dbReference>
<dbReference type="Gene3D" id="2.60.120.10">
    <property type="entry name" value="Jelly Rolls"/>
    <property type="match status" value="1"/>
</dbReference>
<dbReference type="InterPro" id="IPR018488">
    <property type="entry name" value="cNMP-bd_CS"/>
</dbReference>
<comment type="caution">
    <text evidence="6">The sequence shown here is derived from an EMBL/GenBank/DDBJ whole genome shotgun (WGS) entry which is preliminary data.</text>
</comment>
<dbReference type="PROSITE" id="PS51063">
    <property type="entry name" value="HTH_CRP_2"/>
    <property type="match status" value="1"/>
</dbReference>
<dbReference type="OrthoDB" id="3525895at2"/>
<sequence length="221" mass="24070">MNAQGETLIDLGAIAKTLDNGGLARTVSVKEGQSLFIQDDPGDALYLVKSGTLEANIFASSGKKLSLNIMQPGDVIGEIAVLDGGPRTATVTALEDAELARVDRTTLIDQMRRNPDIALELIQILCGRLRWISQQVEDMALLNTEKRLARRLILIARKFSDEKGHLNLSQSELADFLGLSRESTNKILQGWRSKGLIGLARGSIAIVDYVGLTKIAEFQEP</sequence>
<protein>
    <submittedName>
        <fullName evidence="6">Crp/Fnr family transcriptional regulator</fullName>
    </submittedName>
</protein>
<organism evidence="6 7">
    <name type="scientific">Hwanghaeella grinnelliae</name>
    <dbReference type="NCBI Taxonomy" id="2500179"/>
    <lineage>
        <taxon>Bacteria</taxon>
        <taxon>Pseudomonadati</taxon>
        <taxon>Pseudomonadota</taxon>
        <taxon>Alphaproteobacteria</taxon>
        <taxon>Rhodospirillales</taxon>
        <taxon>Rhodospirillaceae</taxon>
        <taxon>Hwanghaeella</taxon>
    </lineage>
</organism>
<evidence type="ECO:0000259" key="4">
    <source>
        <dbReference type="PROSITE" id="PS50042"/>
    </source>
</evidence>
<dbReference type="InterPro" id="IPR012318">
    <property type="entry name" value="HTH_CRP"/>
</dbReference>
<dbReference type="SMART" id="SM00419">
    <property type="entry name" value="HTH_CRP"/>
    <property type="match status" value="1"/>
</dbReference>
<dbReference type="InterPro" id="IPR036390">
    <property type="entry name" value="WH_DNA-bd_sf"/>
</dbReference>
<dbReference type="CDD" id="cd00038">
    <property type="entry name" value="CAP_ED"/>
    <property type="match status" value="1"/>
</dbReference>
<keyword evidence="1" id="KW-0805">Transcription regulation</keyword>
<dbReference type="PANTHER" id="PTHR24567:SF68">
    <property type="entry name" value="DNA-BINDING TRANSCRIPTIONAL DUAL REGULATOR CRP"/>
    <property type="match status" value="1"/>
</dbReference>
<keyword evidence="3" id="KW-0804">Transcription</keyword>
<dbReference type="GO" id="GO:0003677">
    <property type="term" value="F:DNA binding"/>
    <property type="evidence" value="ECO:0007669"/>
    <property type="project" value="UniProtKB-KW"/>
</dbReference>
<proteinExistence type="predicted"/>
<dbReference type="SUPFAM" id="SSF51206">
    <property type="entry name" value="cAMP-binding domain-like"/>
    <property type="match status" value="1"/>
</dbReference>
<accession>A0A3S2WQY5</accession>
<evidence type="ECO:0000259" key="5">
    <source>
        <dbReference type="PROSITE" id="PS51063"/>
    </source>
</evidence>
<dbReference type="SMART" id="SM00100">
    <property type="entry name" value="cNMP"/>
    <property type="match status" value="1"/>
</dbReference>
<dbReference type="PROSITE" id="PS00889">
    <property type="entry name" value="CNMP_BINDING_2"/>
    <property type="match status" value="1"/>
</dbReference>
<evidence type="ECO:0000256" key="1">
    <source>
        <dbReference type="ARBA" id="ARBA00023015"/>
    </source>
</evidence>
<gene>
    <name evidence="6" type="ORF">EOI86_10870</name>
</gene>
<dbReference type="EMBL" id="SADE01000002">
    <property type="protein sequence ID" value="RVU35765.1"/>
    <property type="molecule type" value="Genomic_DNA"/>
</dbReference>
<dbReference type="AlphaFoldDB" id="A0A3S2WQY5"/>